<keyword evidence="4" id="KW-1185">Reference proteome</keyword>
<evidence type="ECO:0000313" key="4">
    <source>
        <dbReference type="Proteomes" id="UP000198251"/>
    </source>
</evidence>
<dbReference type="Proteomes" id="UP000198251">
    <property type="component" value="Chromosome I"/>
</dbReference>
<feature type="domain" description="DUF6311" evidence="2">
    <location>
        <begin position="97"/>
        <end position="412"/>
    </location>
</feature>
<dbReference type="RefSeq" id="WP_089001956.1">
    <property type="nucleotide sequence ID" value="NZ_JBFAAC010000003.1"/>
</dbReference>
<feature type="transmembrane region" description="Helical" evidence="1">
    <location>
        <begin position="445"/>
        <end position="463"/>
    </location>
</feature>
<evidence type="ECO:0000259" key="2">
    <source>
        <dbReference type="Pfam" id="PF19830"/>
    </source>
</evidence>
<sequence length="610" mass="64255">MSSTAPTAPDAVPDQAVVATDRPARRLRPARLLAAVHRRRTDVTVALTFVALAGWLTHGLWPDPAARVLALNPEDQALYEWFLAVDSRALLGDFDLLTGRLNAPDGVNLMTNTTVIALGVLFAPVTLLLGAPVSFALLALANLAGTAIAWYLLFTRVLRARRLAAALGAALCGFGPGMVSQTNSHLHMTAQWLVPVIVWLVVRLLRAADPARGDDGPDRRRMVSSAVGLAAAVTAQVFVGEEVLFLCAVTLLVMAVTYTVADRNLARRALPGFAGGMALATGLALLVLAWPLWFQFAGPQGVADGMFSPHYFSADLRSWWTISPLSVAGDDDAARLTTGPAEYNTFLGLPLLVVAAACALWLGRRPLVVACVAGTLVTGALSLGPRVVVDSERTAVPGPYALLSGLPVVDGALPMRFALAVLPLVATLLVLAVDRALRGAGLARRLVPVAVGVALLPLLPTPLPTAARPPLPEFVTGGHWRQCVEPGGVLVPVPLATPKQPWPMRWATAADAAFGMPEGFFIGPYGRGGTAAMGTYPRPTSALLAEVGRRGGQPVVDDGQRQQAAEDADFWGASCVALAVDTPHADSLRGTLEQLYGPATRIADAWTWRV</sequence>
<dbReference type="EMBL" id="LT607733">
    <property type="protein sequence ID" value="SCG18332.1"/>
    <property type="molecule type" value="Genomic_DNA"/>
</dbReference>
<name>A0A1C5GFH7_MICEH</name>
<keyword evidence="1" id="KW-1133">Transmembrane helix</keyword>
<feature type="transmembrane region" description="Helical" evidence="1">
    <location>
        <begin position="109"/>
        <end position="129"/>
    </location>
</feature>
<evidence type="ECO:0000256" key="1">
    <source>
        <dbReference type="SAM" id="Phobius"/>
    </source>
</evidence>
<gene>
    <name evidence="3" type="ORF">GA0070610_4675</name>
</gene>
<proteinExistence type="predicted"/>
<dbReference type="InterPro" id="IPR046278">
    <property type="entry name" value="DUF6311"/>
</dbReference>
<feature type="transmembrane region" description="Helical" evidence="1">
    <location>
        <begin position="135"/>
        <end position="154"/>
    </location>
</feature>
<feature type="transmembrane region" description="Helical" evidence="1">
    <location>
        <begin position="343"/>
        <end position="362"/>
    </location>
</feature>
<dbReference type="Pfam" id="PF19830">
    <property type="entry name" value="DUF6311"/>
    <property type="match status" value="1"/>
</dbReference>
<organism evidence="3 4">
    <name type="scientific">Micromonospora echinofusca</name>
    <dbReference type="NCBI Taxonomy" id="47858"/>
    <lineage>
        <taxon>Bacteria</taxon>
        <taxon>Bacillati</taxon>
        <taxon>Actinomycetota</taxon>
        <taxon>Actinomycetes</taxon>
        <taxon>Micromonosporales</taxon>
        <taxon>Micromonosporaceae</taxon>
        <taxon>Micromonospora</taxon>
    </lineage>
</organism>
<accession>A0A1C5GFH7</accession>
<feature type="transmembrane region" description="Helical" evidence="1">
    <location>
        <begin position="367"/>
        <end position="384"/>
    </location>
</feature>
<feature type="transmembrane region" description="Helical" evidence="1">
    <location>
        <begin position="243"/>
        <end position="261"/>
    </location>
</feature>
<dbReference type="AlphaFoldDB" id="A0A1C5GFH7"/>
<protein>
    <recommendedName>
        <fullName evidence="2">DUF6311 domain-containing protein</fullName>
    </recommendedName>
</protein>
<feature type="transmembrane region" description="Helical" evidence="1">
    <location>
        <begin position="163"/>
        <end position="180"/>
    </location>
</feature>
<feature type="transmembrane region" description="Helical" evidence="1">
    <location>
        <begin position="220"/>
        <end position="237"/>
    </location>
</feature>
<dbReference type="GeneID" id="95804366"/>
<keyword evidence="1" id="KW-0472">Membrane</keyword>
<feature type="transmembrane region" description="Helical" evidence="1">
    <location>
        <begin position="273"/>
        <end position="293"/>
    </location>
</feature>
<keyword evidence="1" id="KW-0812">Transmembrane</keyword>
<feature type="transmembrane region" description="Helical" evidence="1">
    <location>
        <begin position="413"/>
        <end position="433"/>
    </location>
</feature>
<evidence type="ECO:0000313" key="3">
    <source>
        <dbReference type="EMBL" id="SCG18332.1"/>
    </source>
</evidence>
<reference evidence="3 4" key="1">
    <citation type="submission" date="2016-06" db="EMBL/GenBank/DDBJ databases">
        <authorList>
            <person name="Kjaerup R.B."/>
            <person name="Dalgaard T.S."/>
            <person name="Juul-Madsen H.R."/>
        </authorList>
    </citation>
    <scope>NUCLEOTIDE SEQUENCE [LARGE SCALE GENOMIC DNA]</scope>
    <source>
        <strain evidence="3 4">DSM 43913</strain>
    </source>
</reference>